<organism evidence="1 2">
    <name type="scientific">Canavalia gladiata</name>
    <name type="common">Sword bean</name>
    <name type="synonym">Dolichos gladiatus</name>
    <dbReference type="NCBI Taxonomy" id="3824"/>
    <lineage>
        <taxon>Eukaryota</taxon>
        <taxon>Viridiplantae</taxon>
        <taxon>Streptophyta</taxon>
        <taxon>Embryophyta</taxon>
        <taxon>Tracheophyta</taxon>
        <taxon>Spermatophyta</taxon>
        <taxon>Magnoliopsida</taxon>
        <taxon>eudicotyledons</taxon>
        <taxon>Gunneridae</taxon>
        <taxon>Pentapetalae</taxon>
        <taxon>rosids</taxon>
        <taxon>fabids</taxon>
        <taxon>Fabales</taxon>
        <taxon>Fabaceae</taxon>
        <taxon>Papilionoideae</taxon>
        <taxon>50 kb inversion clade</taxon>
        <taxon>NPAAA clade</taxon>
        <taxon>indigoferoid/millettioid clade</taxon>
        <taxon>Phaseoleae</taxon>
        <taxon>Canavalia</taxon>
    </lineage>
</organism>
<dbReference type="AlphaFoldDB" id="A0AAN9MD68"/>
<dbReference type="Proteomes" id="UP001367508">
    <property type="component" value="Unassembled WGS sequence"/>
</dbReference>
<gene>
    <name evidence="1" type="ORF">VNO77_11709</name>
</gene>
<evidence type="ECO:0000313" key="2">
    <source>
        <dbReference type="Proteomes" id="UP001367508"/>
    </source>
</evidence>
<dbReference type="EMBL" id="JAYMYQ010000002">
    <property type="protein sequence ID" value="KAK7351926.1"/>
    <property type="molecule type" value="Genomic_DNA"/>
</dbReference>
<evidence type="ECO:0000313" key="1">
    <source>
        <dbReference type="EMBL" id="KAK7351926.1"/>
    </source>
</evidence>
<accession>A0AAN9MD68</accession>
<proteinExistence type="predicted"/>
<name>A0AAN9MD68_CANGL</name>
<reference evidence="1 2" key="1">
    <citation type="submission" date="2024-01" db="EMBL/GenBank/DDBJ databases">
        <title>The genomes of 5 underutilized Papilionoideae crops provide insights into root nodulation and disease resistanc.</title>
        <authorList>
            <person name="Jiang F."/>
        </authorList>
    </citation>
    <scope>NUCLEOTIDE SEQUENCE [LARGE SCALE GENOMIC DNA]</scope>
    <source>
        <strain evidence="1">LVBAO_FW01</strain>
        <tissue evidence="1">Leaves</tissue>
    </source>
</reference>
<protein>
    <submittedName>
        <fullName evidence="1">Uncharacterized protein</fullName>
    </submittedName>
</protein>
<sequence length="122" mass="13685">MASATHLPNTNQITFSQSFSNHHQPEEFGFSSIKNHVVGAVECKVPVHCINSSWLIGHSGGASQLVLLTKLSDKRNHDGRRKKLYKTCLSLNRRCSKGLLLSEHLQRVRTLMLVVILLSERP</sequence>
<comment type="caution">
    <text evidence="1">The sequence shown here is derived from an EMBL/GenBank/DDBJ whole genome shotgun (WGS) entry which is preliminary data.</text>
</comment>
<keyword evidence="2" id="KW-1185">Reference proteome</keyword>